<feature type="domain" description="Protein kinase" evidence="6">
    <location>
        <begin position="53"/>
        <end position="304"/>
    </location>
</feature>
<dbReference type="Gene3D" id="1.10.510.10">
    <property type="entry name" value="Transferase(Phosphotransferase) domain 1"/>
    <property type="match status" value="1"/>
</dbReference>
<name>A0A0N4ZFY8_PARTI</name>
<organism evidence="7 8">
    <name type="scientific">Parastrongyloides trichosuri</name>
    <name type="common">Possum-specific nematode worm</name>
    <dbReference type="NCBI Taxonomy" id="131310"/>
    <lineage>
        <taxon>Eukaryota</taxon>
        <taxon>Metazoa</taxon>
        <taxon>Ecdysozoa</taxon>
        <taxon>Nematoda</taxon>
        <taxon>Chromadorea</taxon>
        <taxon>Rhabditida</taxon>
        <taxon>Tylenchina</taxon>
        <taxon>Panagrolaimomorpha</taxon>
        <taxon>Strongyloidoidea</taxon>
        <taxon>Strongyloididae</taxon>
        <taxon>Parastrongyloides</taxon>
    </lineage>
</organism>
<evidence type="ECO:0000256" key="3">
    <source>
        <dbReference type="ARBA" id="ARBA00022777"/>
    </source>
</evidence>
<dbReference type="STRING" id="131310.A0A0N4ZFY8"/>
<evidence type="ECO:0000256" key="1">
    <source>
        <dbReference type="ARBA" id="ARBA00022679"/>
    </source>
</evidence>
<dbReference type="InterPro" id="IPR000719">
    <property type="entry name" value="Prot_kinase_dom"/>
</dbReference>
<protein>
    <submittedName>
        <fullName evidence="8">Protein kinase domain-containing protein</fullName>
    </submittedName>
</protein>
<evidence type="ECO:0000259" key="6">
    <source>
        <dbReference type="PROSITE" id="PS50011"/>
    </source>
</evidence>
<dbReference type="PROSITE" id="PS50011">
    <property type="entry name" value="PROTEIN_KINASE_DOM"/>
    <property type="match status" value="1"/>
</dbReference>
<dbReference type="InterPro" id="IPR017441">
    <property type="entry name" value="Protein_kinase_ATP_BS"/>
</dbReference>
<sequence length="304" mass="34762">MNSNLTIDISKADVSDADMHKYLFSNYAEDISIDNVINGLVNYDLNDFESPVLSDEKKIGSGAFADIFKVLHKNGKEMAVKIMKTKNTTNNFHFYHEVNTLKQLNHSNIVKFYGVIKGEINGIVLEYYRNGNLKYLLENWKEEFSKNTKNWILNIASALLAIHKINFVHGDVNPCNILLSNDYSNAILCDFGSSKLSGKKPEAFAGLSCYRAPEINLSALYVTKCDVYSFGIIMWEIFTREPPYDTSKDDVELMWDLAYTDLKPDLTNPKIPLEYKRIISLCIEKNLDDRISTEMLYEELIKNA</sequence>
<keyword evidence="3" id="KW-0418">Kinase</keyword>
<dbReference type="PANTHER" id="PTHR44329:SF288">
    <property type="entry name" value="MITOGEN-ACTIVATED PROTEIN KINASE KINASE KINASE 20"/>
    <property type="match status" value="1"/>
</dbReference>
<dbReference type="InterPro" id="IPR051681">
    <property type="entry name" value="Ser/Thr_Kinases-Pseudokinases"/>
</dbReference>
<dbReference type="WBParaSite" id="PTRK_0000666600.1">
    <property type="protein sequence ID" value="PTRK_0000666600.1"/>
    <property type="gene ID" value="PTRK_0000666600"/>
</dbReference>
<dbReference type="PROSITE" id="PS00107">
    <property type="entry name" value="PROTEIN_KINASE_ATP"/>
    <property type="match status" value="1"/>
</dbReference>
<evidence type="ECO:0000256" key="5">
    <source>
        <dbReference type="PROSITE-ProRule" id="PRU10141"/>
    </source>
</evidence>
<evidence type="ECO:0000256" key="2">
    <source>
        <dbReference type="ARBA" id="ARBA00022741"/>
    </source>
</evidence>
<reference evidence="8" key="1">
    <citation type="submission" date="2017-02" db="UniProtKB">
        <authorList>
            <consortium name="WormBaseParasite"/>
        </authorList>
    </citation>
    <scope>IDENTIFICATION</scope>
</reference>
<evidence type="ECO:0000313" key="8">
    <source>
        <dbReference type="WBParaSite" id="PTRK_0000666600.1"/>
    </source>
</evidence>
<dbReference type="InterPro" id="IPR011009">
    <property type="entry name" value="Kinase-like_dom_sf"/>
</dbReference>
<dbReference type="GO" id="GO:0004674">
    <property type="term" value="F:protein serine/threonine kinase activity"/>
    <property type="evidence" value="ECO:0007669"/>
    <property type="project" value="TreeGrafter"/>
</dbReference>
<dbReference type="PANTHER" id="PTHR44329">
    <property type="entry name" value="SERINE/THREONINE-PROTEIN KINASE TNNI3K-RELATED"/>
    <property type="match status" value="1"/>
</dbReference>
<evidence type="ECO:0000256" key="4">
    <source>
        <dbReference type="ARBA" id="ARBA00022840"/>
    </source>
</evidence>
<keyword evidence="2 5" id="KW-0547">Nucleotide-binding</keyword>
<dbReference type="AlphaFoldDB" id="A0A0N4ZFY8"/>
<keyword evidence="1" id="KW-0808">Transferase</keyword>
<keyword evidence="7" id="KW-1185">Reference proteome</keyword>
<evidence type="ECO:0000313" key="7">
    <source>
        <dbReference type="Proteomes" id="UP000038045"/>
    </source>
</evidence>
<dbReference type="Pfam" id="PF00069">
    <property type="entry name" value="Pkinase"/>
    <property type="match status" value="1"/>
</dbReference>
<keyword evidence="4 5" id="KW-0067">ATP-binding</keyword>
<dbReference type="Proteomes" id="UP000038045">
    <property type="component" value="Unplaced"/>
</dbReference>
<accession>A0A0N4ZFY8</accession>
<feature type="binding site" evidence="5">
    <location>
        <position position="81"/>
    </location>
    <ligand>
        <name>ATP</name>
        <dbReference type="ChEBI" id="CHEBI:30616"/>
    </ligand>
</feature>
<dbReference type="GO" id="GO:0005524">
    <property type="term" value="F:ATP binding"/>
    <property type="evidence" value="ECO:0007669"/>
    <property type="project" value="UniProtKB-UniRule"/>
</dbReference>
<proteinExistence type="predicted"/>
<dbReference type="SUPFAM" id="SSF56112">
    <property type="entry name" value="Protein kinase-like (PK-like)"/>
    <property type="match status" value="1"/>
</dbReference>